<keyword evidence="18" id="KW-0594">Phospholipid biosynthesis</keyword>
<evidence type="ECO:0000256" key="6">
    <source>
        <dbReference type="ARBA" id="ARBA00022516"/>
    </source>
</evidence>
<protein>
    <recommendedName>
        <fullName evidence="4 24">Diacylglycerol kinase</fullName>
        <ecNumber evidence="3 24">2.7.1.107</ecNumber>
    </recommendedName>
</protein>
<dbReference type="InterPro" id="IPR033718">
    <property type="entry name" value="DAGK_prok"/>
</dbReference>
<evidence type="ECO:0000256" key="19">
    <source>
        <dbReference type="ARBA" id="ARBA00023264"/>
    </source>
</evidence>
<comment type="similarity">
    <text evidence="2 24">Belongs to the bacterial diacylglycerol kinase family.</text>
</comment>
<reference evidence="25 26" key="1">
    <citation type="submission" date="2017-03" db="EMBL/GenBank/DDBJ databases">
        <authorList>
            <person name="Afonso C.L."/>
            <person name="Miller P.J."/>
            <person name="Scott M.A."/>
            <person name="Spackman E."/>
            <person name="Goraichik I."/>
            <person name="Dimitrov K.M."/>
            <person name="Suarez D.L."/>
            <person name="Swayne D.E."/>
        </authorList>
    </citation>
    <scope>NUCLEOTIDE SEQUENCE [LARGE SCALE GENOMIC DNA]</scope>
    <source>
        <strain evidence="25 26">CECT 8110</strain>
    </source>
</reference>
<sequence>MKKATPGDPEPLVVPARRGLFHVIDATRYSLAGMRRLARESAARLEFLAAGGAALGFLWRGAEPWHWAALVALVALVLAIEAINTALEILVDRVSPEWSLMAKEAKDLGSLAVGLMLLVSAGFVALVMTGVI</sequence>
<dbReference type="AlphaFoldDB" id="A0A1X6Y8P0"/>
<evidence type="ECO:0000256" key="18">
    <source>
        <dbReference type="ARBA" id="ARBA00023209"/>
    </source>
</evidence>
<keyword evidence="11 22" id="KW-0547">Nucleotide-binding</keyword>
<comment type="subcellular location">
    <subcellularLocation>
        <location evidence="1 24">Cell inner membrane</location>
        <topology evidence="1 24">Multi-pass membrane protein</topology>
    </subcellularLocation>
</comment>
<keyword evidence="9 24" id="KW-0812">Transmembrane</keyword>
<dbReference type="GO" id="GO:0006654">
    <property type="term" value="P:phosphatidic acid biosynthetic process"/>
    <property type="evidence" value="ECO:0007669"/>
    <property type="project" value="InterPro"/>
</dbReference>
<proteinExistence type="inferred from homology"/>
<evidence type="ECO:0000256" key="10">
    <source>
        <dbReference type="ARBA" id="ARBA00022723"/>
    </source>
</evidence>
<dbReference type="CDD" id="cd14264">
    <property type="entry name" value="DAGK_IM"/>
    <property type="match status" value="1"/>
</dbReference>
<evidence type="ECO:0000256" key="11">
    <source>
        <dbReference type="ARBA" id="ARBA00022741"/>
    </source>
</evidence>
<evidence type="ECO:0000256" key="12">
    <source>
        <dbReference type="ARBA" id="ARBA00022777"/>
    </source>
</evidence>
<dbReference type="PANTHER" id="PTHR34299">
    <property type="entry name" value="DIACYLGLYCEROL KINASE"/>
    <property type="match status" value="1"/>
</dbReference>
<feature type="binding site" evidence="23">
    <location>
        <position position="88"/>
    </location>
    <ligand>
        <name>a divalent metal cation</name>
        <dbReference type="ChEBI" id="CHEBI:60240"/>
    </ligand>
</feature>
<evidence type="ECO:0000256" key="3">
    <source>
        <dbReference type="ARBA" id="ARBA00012133"/>
    </source>
</evidence>
<keyword evidence="16 24" id="KW-0443">Lipid metabolism</keyword>
<evidence type="ECO:0000256" key="5">
    <source>
        <dbReference type="ARBA" id="ARBA00022475"/>
    </source>
</evidence>
<feature type="binding site" evidence="21">
    <location>
        <position position="110"/>
    </location>
    <ligand>
        <name>substrate</name>
    </ligand>
</feature>
<dbReference type="InterPro" id="IPR036945">
    <property type="entry name" value="DAGK_sf"/>
</dbReference>
<dbReference type="GO" id="GO:0005886">
    <property type="term" value="C:plasma membrane"/>
    <property type="evidence" value="ECO:0007669"/>
    <property type="project" value="UniProtKB-SubCell"/>
</dbReference>
<feature type="binding site" evidence="21">
    <location>
        <position position="81"/>
    </location>
    <ligand>
        <name>substrate</name>
    </ligand>
</feature>
<feature type="binding site" evidence="22">
    <location>
        <position position="88"/>
    </location>
    <ligand>
        <name>ATP</name>
        <dbReference type="ChEBI" id="CHEBI:30616"/>
    </ligand>
</feature>
<feature type="binding site" evidence="22">
    <location>
        <position position="40"/>
    </location>
    <ligand>
        <name>ATP</name>
        <dbReference type="ChEBI" id="CHEBI:30616"/>
    </ligand>
</feature>
<dbReference type="GO" id="GO:0046872">
    <property type="term" value="F:metal ion binding"/>
    <property type="evidence" value="ECO:0007669"/>
    <property type="project" value="UniProtKB-KW"/>
</dbReference>
<evidence type="ECO:0000256" key="14">
    <source>
        <dbReference type="ARBA" id="ARBA00022842"/>
    </source>
</evidence>
<evidence type="ECO:0000256" key="21">
    <source>
        <dbReference type="PIRSR" id="PIRSR600829-2"/>
    </source>
</evidence>
<keyword evidence="14 23" id="KW-0460">Magnesium</keyword>
<evidence type="ECO:0000313" key="26">
    <source>
        <dbReference type="Proteomes" id="UP000193207"/>
    </source>
</evidence>
<feature type="binding site" evidence="22">
    <location>
        <begin position="106"/>
        <end position="107"/>
    </location>
    <ligand>
        <name>ATP</name>
        <dbReference type="ChEBI" id="CHEBI:30616"/>
    </ligand>
</feature>
<dbReference type="GO" id="GO:0005524">
    <property type="term" value="F:ATP binding"/>
    <property type="evidence" value="ECO:0007669"/>
    <property type="project" value="UniProtKB-KW"/>
</dbReference>
<keyword evidence="19 24" id="KW-1208">Phospholipid metabolism</keyword>
<evidence type="ECO:0000313" key="25">
    <source>
        <dbReference type="EMBL" id="SLN13590.1"/>
    </source>
</evidence>
<dbReference type="RefSeq" id="WP_245962778.1">
    <property type="nucleotide sequence ID" value="NZ_FWFU01000001.1"/>
</dbReference>
<feature type="transmembrane region" description="Helical" evidence="24">
    <location>
        <begin position="108"/>
        <end position="131"/>
    </location>
</feature>
<evidence type="ECO:0000256" key="17">
    <source>
        <dbReference type="ARBA" id="ARBA00023136"/>
    </source>
</evidence>
<feature type="active site" description="Proton acceptor" evidence="20">
    <location>
        <position position="81"/>
    </location>
</feature>
<accession>A0A1X6Y8P0</accession>
<keyword evidence="13 22" id="KW-0067">ATP-binding</keyword>
<keyword evidence="26" id="KW-1185">Reference proteome</keyword>
<dbReference type="GO" id="GO:0004143">
    <property type="term" value="F:ATP-dependent diacylglycerol kinase activity"/>
    <property type="evidence" value="ECO:0007669"/>
    <property type="project" value="UniProtKB-EC"/>
</dbReference>
<keyword evidence="15 24" id="KW-1133">Transmembrane helix</keyword>
<feature type="binding site" evidence="21">
    <location>
        <begin position="42"/>
        <end position="46"/>
    </location>
    <ligand>
        <name>substrate</name>
    </ligand>
</feature>
<evidence type="ECO:0000256" key="1">
    <source>
        <dbReference type="ARBA" id="ARBA00004429"/>
    </source>
</evidence>
<feature type="binding site" evidence="23">
    <location>
        <position position="40"/>
    </location>
    <ligand>
        <name>a divalent metal cation</name>
        <dbReference type="ChEBI" id="CHEBI:60240"/>
    </ligand>
</feature>
<dbReference type="InterPro" id="IPR000829">
    <property type="entry name" value="DAGK"/>
</dbReference>
<dbReference type="Proteomes" id="UP000193207">
    <property type="component" value="Unassembled WGS sequence"/>
</dbReference>
<dbReference type="EC" id="2.7.1.107" evidence="3 24"/>
<evidence type="ECO:0000256" key="2">
    <source>
        <dbReference type="ARBA" id="ARBA00005967"/>
    </source>
</evidence>
<evidence type="ECO:0000256" key="22">
    <source>
        <dbReference type="PIRSR" id="PIRSR600829-3"/>
    </source>
</evidence>
<dbReference type="EMBL" id="FWFU01000001">
    <property type="protein sequence ID" value="SLN13590.1"/>
    <property type="molecule type" value="Genomic_DNA"/>
</dbReference>
<comment type="catalytic activity">
    <reaction evidence="24">
        <text>a 1,2-diacyl-sn-glycerol + ATP = a 1,2-diacyl-sn-glycero-3-phosphate + ADP + H(+)</text>
        <dbReference type="Rhea" id="RHEA:10272"/>
        <dbReference type="ChEBI" id="CHEBI:15378"/>
        <dbReference type="ChEBI" id="CHEBI:17815"/>
        <dbReference type="ChEBI" id="CHEBI:30616"/>
        <dbReference type="ChEBI" id="CHEBI:58608"/>
        <dbReference type="ChEBI" id="CHEBI:456216"/>
        <dbReference type="EC" id="2.7.1.107"/>
    </reaction>
</comment>
<keyword evidence="17 24" id="KW-0472">Membrane</keyword>
<evidence type="ECO:0000256" key="13">
    <source>
        <dbReference type="ARBA" id="ARBA00022840"/>
    </source>
</evidence>
<evidence type="ECO:0000256" key="7">
    <source>
        <dbReference type="ARBA" id="ARBA00022519"/>
    </source>
</evidence>
<evidence type="ECO:0000256" key="16">
    <source>
        <dbReference type="ARBA" id="ARBA00023098"/>
    </source>
</evidence>
<feature type="transmembrane region" description="Helical" evidence="24">
    <location>
        <begin position="65"/>
        <end position="87"/>
    </location>
</feature>
<evidence type="ECO:0000256" key="8">
    <source>
        <dbReference type="ARBA" id="ARBA00022679"/>
    </source>
</evidence>
<comment type="function">
    <text evidence="24">Catalyzes the ATP-dependent phosphorylation of sn-l,2-diacylglycerol (DAG) to phosphatidic acid. Involved in the recycling of diacylglycerol produced as a by-product during membrane-derived oligosaccharide (MDO) biosynthesis.</text>
</comment>
<evidence type="ECO:0000256" key="9">
    <source>
        <dbReference type="ARBA" id="ARBA00022692"/>
    </source>
</evidence>
<comment type="caution">
    <text evidence="24">Lacks conserved residue(s) required for the propagation of feature annotation.</text>
</comment>
<gene>
    <name evidence="25" type="primary">dgkA</name>
    <name evidence="25" type="ORF">ROH8110_00253</name>
</gene>
<keyword evidence="8 24" id="KW-0808">Transferase</keyword>
<keyword evidence="6" id="KW-0444">Lipid biosynthesis</keyword>
<feature type="binding site" evidence="22">
    <location>
        <position position="29"/>
    </location>
    <ligand>
        <name>ATP</name>
        <dbReference type="ChEBI" id="CHEBI:30616"/>
    </ligand>
</feature>
<evidence type="ECO:0000256" key="20">
    <source>
        <dbReference type="PIRSR" id="PIRSR600829-1"/>
    </source>
</evidence>
<keyword evidence="10 23" id="KW-0479">Metal-binding</keyword>
<keyword evidence="12 24" id="KW-0418">Kinase</keyword>
<evidence type="ECO:0000256" key="4">
    <source>
        <dbReference type="ARBA" id="ARBA00017575"/>
    </source>
</evidence>
<evidence type="ECO:0000256" key="15">
    <source>
        <dbReference type="ARBA" id="ARBA00022989"/>
    </source>
</evidence>
<keyword evidence="5" id="KW-1003">Cell membrane</keyword>
<dbReference type="Pfam" id="PF01219">
    <property type="entry name" value="DAGK_prokar"/>
    <property type="match status" value="1"/>
</dbReference>
<dbReference type="PROSITE" id="PS01069">
    <property type="entry name" value="DAGK_PROKAR"/>
    <property type="match status" value="1"/>
</dbReference>
<name>A0A1X6Y8P0_9RHOB</name>
<dbReference type="Gene3D" id="1.10.287.3610">
    <property type="match status" value="1"/>
</dbReference>
<dbReference type="PANTHER" id="PTHR34299:SF1">
    <property type="entry name" value="DIACYLGLYCEROL KINASE"/>
    <property type="match status" value="1"/>
</dbReference>
<organism evidence="25 26">
    <name type="scientific">Roseovarius halotolerans</name>
    <dbReference type="NCBI Taxonomy" id="505353"/>
    <lineage>
        <taxon>Bacteria</taxon>
        <taxon>Pseudomonadati</taxon>
        <taxon>Pseudomonadota</taxon>
        <taxon>Alphaproteobacteria</taxon>
        <taxon>Rhodobacterales</taxon>
        <taxon>Roseobacteraceae</taxon>
        <taxon>Roseovarius</taxon>
    </lineage>
</organism>
<comment type="cofactor">
    <cofactor evidence="23">
        <name>Mg(2+)</name>
        <dbReference type="ChEBI" id="CHEBI:18420"/>
    </cofactor>
    <text evidence="23">Mn(2+), Zn(2+), Cd(2+) and Co(2+) support activity to lesser extents.</text>
</comment>
<keyword evidence="7 24" id="KW-0997">Cell inner membrane</keyword>
<evidence type="ECO:0000256" key="24">
    <source>
        <dbReference type="RuleBase" id="RU363065"/>
    </source>
</evidence>
<evidence type="ECO:0000256" key="23">
    <source>
        <dbReference type="PIRSR" id="PIRSR600829-4"/>
    </source>
</evidence>